<dbReference type="EMBL" id="JEMT01015756">
    <property type="protein sequence ID" value="EXX72157.1"/>
    <property type="molecule type" value="Genomic_DNA"/>
</dbReference>
<dbReference type="InterPro" id="IPR002347">
    <property type="entry name" value="SDR_fam"/>
</dbReference>
<proteinExistence type="predicted"/>
<name>A0A015JRJ8_RHIIW</name>
<dbReference type="SUPFAM" id="SSF51735">
    <property type="entry name" value="NAD(P)-binding Rossmann-fold domains"/>
    <property type="match status" value="1"/>
</dbReference>
<dbReference type="Gene3D" id="3.40.50.720">
    <property type="entry name" value="NAD(P)-binding Rossmann-like Domain"/>
    <property type="match status" value="1"/>
</dbReference>
<accession>A0A015JRJ8</accession>
<keyword evidence="1" id="KW-0812">Transmembrane</keyword>
<evidence type="ECO:0000256" key="1">
    <source>
        <dbReference type="SAM" id="Phobius"/>
    </source>
</evidence>
<dbReference type="InterPro" id="IPR036291">
    <property type="entry name" value="NAD(P)-bd_dom_sf"/>
</dbReference>
<comment type="caution">
    <text evidence="2">The sequence shown here is derived from an EMBL/GenBank/DDBJ whole genome shotgun (WGS) entry which is preliminary data.</text>
</comment>
<feature type="transmembrane region" description="Helical" evidence="1">
    <location>
        <begin position="21"/>
        <end position="41"/>
    </location>
</feature>
<dbReference type="SMR" id="A0A015JRJ8"/>
<dbReference type="InterPro" id="IPR052834">
    <property type="entry name" value="3KSR/17beta-HSD"/>
</dbReference>
<dbReference type="PANTHER" id="PTHR44442:SF1">
    <property type="entry name" value="3-KETO-STEROID REDUCTASE_17-BETA-HYDROXYSTEROID DEHYDROGENASE 7"/>
    <property type="match status" value="1"/>
</dbReference>
<dbReference type="HOGENOM" id="CLU_029944_1_0_1"/>
<keyword evidence="1" id="KW-1133">Transmembrane helix</keyword>
<gene>
    <name evidence="2" type="ORF">RirG_072000</name>
</gene>
<dbReference type="PANTHER" id="PTHR44442">
    <property type="entry name" value="3-KETO-STEROID REDUCTASE"/>
    <property type="match status" value="1"/>
</dbReference>
<dbReference type="Proteomes" id="UP000022910">
    <property type="component" value="Unassembled WGS sequence"/>
</dbReference>
<sequence>MNKKRNKRKKRNERNKPIKDMSTVKIALITGANSGIGYGVAQRLLDHSAKNTNEQFKIVLACRNKTRAIDAQNALLKEFTGGLVEIVLVDVSSVKSVFECCKEVKKRFNRIDLIFCNAGILPCTHVDWSVVAKQLVFSPIALMSRTDCIVQPVGKTTAEGLGETFACNVFGHYVMIRELENLLIKTKNSRIIWTSSCTATKENFNLEDYQAIKENAPYESSKRMTDLIAIGLNSRLNKHDIYSFATHPGIAATNIVRDHLGWVMGYGMLIGLFAARTFLGMRNQTVTNWNGSYSNYYVATQPIDLLNNAAIKKFGSYCNRFGEVYVDTDDIEDYNEVETEALFNKLNKLLDEFRVKYNIKS</sequence>
<protein>
    <submittedName>
        <fullName evidence="2">3-keto-steroid reductase</fullName>
    </submittedName>
</protein>
<evidence type="ECO:0000313" key="3">
    <source>
        <dbReference type="Proteomes" id="UP000022910"/>
    </source>
</evidence>
<dbReference type="STRING" id="1432141.A0A015JRJ8"/>
<dbReference type="OMA" id="WHNIDGY"/>
<reference evidence="2 3" key="1">
    <citation type="submission" date="2014-02" db="EMBL/GenBank/DDBJ databases">
        <title>Single nucleus genome sequencing reveals high similarity among nuclei of an endomycorrhizal fungus.</title>
        <authorList>
            <person name="Lin K."/>
            <person name="Geurts R."/>
            <person name="Zhang Z."/>
            <person name="Limpens E."/>
            <person name="Saunders D.G."/>
            <person name="Mu D."/>
            <person name="Pang E."/>
            <person name="Cao H."/>
            <person name="Cha H."/>
            <person name="Lin T."/>
            <person name="Zhou Q."/>
            <person name="Shang Y."/>
            <person name="Li Y."/>
            <person name="Ivanov S."/>
            <person name="Sharma T."/>
            <person name="Velzen R.V."/>
            <person name="Ruijter N.D."/>
            <person name="Aanen D.K."/>
            <person name="Win J."/>
            <person name="Kamoun S."/>
            <person name="Bisseling T."/>
            <person name="Huang S."/>
        </authorList>
    </citation>
    <scope>NUCLEOTIDE SEQUENCE [LARGE SCALE GENOMIC DNA]</scope>
    <source>
        <strain evidence="3">DAOM197198w</strain>
    </source>
</reference>
<dbReference type="AlphaFoldDB" id="A0A015JRJ8"/>
<dbReference type="GO" id="GO:0016125">
    <property type="term" value="P:sterol metabolic process"/>
    <property type="evidence" value="ECO:0007669"/>
    <property type="project" value="TreeGrafter"/>
</dbReference>
<organism evidence="2 3">
    <name type="scientific">Rhizophagus irregularis (strain DAOM 197198w)</name>
    <name type="common">Glomus intraradices</name>
    <dbReference type="NCBI Taxonomy" id="1432141"/>
    <lineage>
        <taxon>Eukaryota</taxon>
        <taxon>Fungi</taxon>
        <taxon>Fungi incertae sedis</taxon>
        <taxon>Mucoromycota</taxon>
        <taxon>Glomeromycotina</taxon>
        <taxon>Glomeromycetes</taxon>
        <taxon>Glomerales</taxon>
        <taxon>Glomeraceae</taxon>
        <taxon>Rhizophagus</taxon>
    </lineage>
</organism>
<dbReference type="GO" id="GO:0000253">
    <property type="term" value="F:3-beta-hydroxysteroid 3-dehydrogenase (NADP+) activity"/>
    <property type="evidence" value="ECO:0007669"/>
    <property type="project" value="TreeGrafter"/>
</dbReference>
<dbReference type="GO" id="GO:0005789">
    <property type="term" value="C:endoplasmic reticulum membrane"/>
    <property type="evidence" value="ECO:0007669"/>
    <property type="project" value="TreeGrafter"/>
</dbReference>
<dbReference type="PRINTS" id="PR00081">
    <property type="entry name" value="GDHRDH"/>
</dbReference>
<keyword evidence="1" id="KW-0472">Membrane</keyword>
<dbReference type="OrthoDB" id="9989144at2759"/>
<keyword evidence="3" id="KW-1185">Reference proteome</keyword>
<dbReference type="Pfam" id="PF00106">
    <property type="entry name" value="adh_short"/>
    <property type="match status" value="1"/>
</dbReference>
<evidence type="ECO:0000313" key="2">
    <source>
        <dbReference type="EMBL" id="EXX72157.1"/>
    </source>
</evidence>